<dbReference type="Gene3D" id="2.60.15.10">
    <property type="entry name" value="F0F1 ATP synthase delta/epsilon subunit, N-terminal"/>
    <property type="match status" value="1"/>
</dbReference>
<gene>
    <name evidence="10 13" type="primary">atpC</name>
    <name evidence="13" type="ORF">EAH89_06410</name>
</gene>
<evidence type="ECO:0000256" key="4">
    <source>
        <dbReference type="ARBA" id="ARBA00022448"/>
    </source>
</evidence>
<dbReference type="GO" id="GO:0046933">
    <property type="term" value="F:proton-transporting ATP synthase activity, rotational mechanism"/>
    <property type="evidence" value="ECO:0007669"/>
    <property type="project" value="UniProtKB-UniRule"/>
</dbReference>
<feature type="domain" description="ATP synthase F1 complex delta/epsilon subunit N-terminal" evidence="12">
    <location>
        <begin position="4"/>
        <end position="83"/>
    </location>
</feature>
<dbReference type="SUPFAM" id="SSF51344">
    <property type="entry name" value="Epsilon subunit of F1F0-ATP synthase N-terminal domain"/>
    <property type="match status" value="1"/>
</dbReference>
<keyword evidence="8 10" id="KW-0139">CF(1)</keyword>
<evidence type="ECO:0000256" key="3">
    <source>
        <dbReference type="ARBA" id="ARBA00005712"/>
    </source>
</evidence>
<evidence type="ECO:0000313" key="13">
    <source>
        <dbReference type="EMBL" id="TPG58990.1"/>
    </source>
</evidence>
<keyword evidence="10" id="KW-1003">Cell membrane</keyword>
<accession>A0A502GCC5</accession>
<comment type="similarity">
    <text evidence="3 10 11">Belongs to the ATPase epsilon chain family.</text>
</comment>
<comment type="subunit">
    <text evidence="10 11">F-type ATPases have 2 components, CF(1) - the catalytic core - and CF(0) - the membrane proton channel. CF(1) has five subunits: alpha(3), beta(3), gamma(1), delta(1), epsilon(1). CF(0) has three main subunits: a, b and c.</text>
</comment>
<keyword evidence="4 10" id="KW-0813">Transport</keyword>
<evidence type="ECO:0000259" key="12">
    <source>
        <dbReference type="Pfam" id="PF02823"/>
    </source>
</evidence>
<keyword evidence="7 10" id="KW-0472">Membrane</keyword>
<evidence type="ECO:0000256" key="6">
    <source>
        <dbReference type="ARBA" id="ARBA00023065"/>
    </source>
</evidence>
<dbReference type="GO" id="GO:0045259">
    <property type="term" value="C:proton-transporting ATP synthase complex"/>
    <property type="evidence" value="ECO:0007669"/>
    <property type="project" value="UniProtKB-KW"/>
</dbReference>
<reference evidence="13 14" key="1">
    <citation type="journal article" date="2019" name="Environ. Microbiol.">
        <title>Species interactions and distinct microbial communities in high Arctic permafrost affected cryosols are associated with the CH4 and CO2 gas fluxes.</title>
        <authorList>
            <person name="Altshuler I."/>
            <person name="Hamel J."/>
            <person name="Turney S."/>
            <person name="Magnuson E."/>
            <person name="Levesque R."/>
            <person name="Greer C."/>
            <person name="Whyte L.G."/>
        </authorList>
    </citation>
    <scope>NUCLEOTIDE SEQUENCE [LARGE SCALE GENOMIC DNA]</scope>
    <source>
        <strain evidence="13 14">S9.3B</strain>
    </source>
</reference>
<evidence type="ECO:0000256" key="5">
    <source>
        <dbReference type="ARBA" id="ARBA00022781"/>
    </source>
</evidence>
<evidence type="ECO:0000256" key="11">
    <source>
        <dbReference type="RuleBase" id="RU003656"/>
    </source>
</evidence>
<dbReference type="EMBL" id="RCZP01000004">
    <property type="protein sequence ID" value="TPG58990.1"/>
    <property type="molecule type" value="Genomic_DNA"/>
</dbReference>
<evidence type="ECO:0000256" key="8">
    <source>
        <dbReference type="ARBA" id="ARBA00023196"/>
    </source>
</evidence>
<comment type="function">
    <text evidence="1 10">Produces ATP from ADP in the presence of a proton gradient across the membrane.</text>
</comment>
<name>A0A502GCC5_9PROT</name>
<dbReference type="PANTHER" id="PTHR13822">
    <property type="entry name" value="ATP SYNTHASE DELTA/EPSILON CHAIN"/>
    <property type="match status" value="1"/>
</dbReference>
<evidence type="ECO:0000256" key="2">
    <source>
        <dbReference type="ARBA" id="ARBA00004184"/>
    </source>
</evidence>
<dbReference type="InterPro" id="IPR001469">
    <property type="entry name" value="ATP_synth_F1_dsu/esu"/>
</dbReference>
<protein>
    <recommendedName>
        <fullName evidence="10">ATP synthase epsilon chain</fullName>
    </recommendedName>
    <alternativeName>
        <fullName evidence="10">ATP synthase F1 sector epsilon subunit</fullName>
    </alternativeName>
    <alternativeName>
        <fullName evidence="10">F-ATPase epsilon subunit</fullName>
    </alternativeName>
</protein>
<dbReference type="InterPro" id="IPR036771">
    <property type="entry name" value="ATPsynth_dsu/esu_N"/>
</dbReference>
<dbReference type="OrthoDB" id="9799969at2"/>
<evidence type="ECO:0000256" key="1">
    <source>
        <dbReference type="ARBA" id="ARBA00003543"/>
    </source>
</evidence>
<keyword evidence="5 10" id="KW-0375">Hydrogen ion transport</keyword>
<dbReference type="GO" id="GO:0005886">
    <property type="term" value="C:plasma membrane"/>
    <property type="evidence" value="ECO:0007669"/>
    <property type="project" value="UniProtKB-SubCell"/>
</dbReference>
<dbReference type="RefSeq" id="WP_140881974.1">
    <property type="nucleotide sequence ID" value="NZ_RCZP01000004.1"/>
</dbReference>
<evidence type="ECO:0000256" key="9">
    <source>
        <dbReference type="ARBA" id="ARBA00023310"/>
    </source>
</evidence>
<dbReference type="CDD" id="cd12152">
    <property type="entry name" value="F1-ATPase_delta"/>
    <property type="match status" value="1"/>
</dbReference>
<keyword evidence="14" id="KW-1185">Reference proteome</keyword>
<dbReference type="InterPro" id="IPR020546">
    <property type="entry name" value="ATP_synth_F1_dsu/esu_N"/>
</dbReference>
<dbReference type="AlphaFoldDB" id="A0A502GCC5"/>
<dbReference type="Proteomes" id="UP000317078">
    <property type="component" value="Unassembled WGS sequence"/>
</dbReference>
<comment type="subcellular location">
    <subcellularLocation>
        <location evidence="10">Cell membrane</location>
        <topology evidence="10">Peripheral membrane protein</topology>
    </subcellularLocation>
    <subcellularLocation>
        <location evidence="2">Endomembrane system</location>
        <topology evidence="2">Peripheral membrane protein</topology>
    </subcellularLocation>
</comment>
<evidence type="ECO:0000313" key="14">
    <source>
        <dbReference type="Proteomes" id="UP000317078"/>
    </source>
</evidence>
<keyword evidence="6 10" id="KW-0406">Ion transport</keyword>
<dbReference type="PANTHER" id="PTHR13822:SF10">
    <property type="entry name" value="ATP SYNTHASE EPSILON CHAIN, CHLOROPLASTIC"/>
    <property type="match status" value="1"/>
</dbReference>
<sequence length="136" mass="14260">MATFDLELVSPERLLLSRPVEMAVIPAYEGEMGVLPGHAPMIVALRGGVIRVTEGGRETESLFIMGGFAEITPGRVTVLADEATPLASLSRTTAAQRVTEAEAALAAAANDAPEIRDRASDRLMAARAMQDAAQAA</sequence>
<keyword evidence="9 10" id="KW-0066">ATP synthesis</keyword>
<dbReference type="GO" id="GO:0005524">
    <property type="term" value="F:ATP binding"/>
    <property type="evidence" value="ECO:0007669"/>
    <property type="project" value="UniProtKB-UniRule"/>
</dbReference>
<organism evidence="13 14">
    <name type="scientific">Muricoccus nepalensis</name>
    <dbReference type="NCBI Taxonomy" id="1854500"/>
    <lineage>
        <taxon>Bacteria</taxon>
        <taxon>Pseudomonadati</taxon>
        <taxon>Pseudomonadota</taxon>
        <taxon>Alphaproteobacteria</taxon>
        <taxon>Acetobacterales</taxon>
        <taxon>Roseomonadaceae</taxon>
        <taxon>Muricoccus</taxon>
    </lineage>
</organism>
<evidence type="ECO:0000256" key="10">
    <source>
        <dbReference type="HAMAP-Rule" id="MF_00530"/>
    </source>
</evidence>
<dbReference type="GO" id="GO:0012505">
    <property type="term" value="C:endomembrane system"/>
    <property type="evidence" value="ECO:0007669"/>
    <property type="project" value="UniProtKB-SubCell"/>
</dbReference>
<proteinExistence type="inferred from homology"/>
<comment type="caution">
    <text evidence="13">The sequence shown here is derived from an EMBL/GenBank/DDBJ whole genome shotgun (WGS) entry which is preliminary data.</text>
</comment>
<evidence type="ECO:0000256" key="7">
    <source>
        <dbReference type="ARBA" id="ARBA00023136"/>
    </source>
</evidence>
<dbReference type="HAMAP" id="MF_00530">
    <property type="entry name" value="ATP_synth_epsil_bac"/>
    <property type="match status" value="1"/>
</dbReference>
<dbReference type="Pfam" id="PF02823">
    <property type="entry name" value="ATP-synt_DE_N"/>
    <property type="match status" value="1"/>
</dbReference>
<dbReference type="NCBIfam" id="TIGR01216">
    <property type="entry name" value="ATP_synt_epsi"/>
    <property type="match status" value="1"/>
</dbReference>